<dbReference type="Pfam" id="PF07238">
    <property type="entry name" value="PilZ"/>
    <property type="match status" value="1"/>
</dbReference>
<proteinExistence type="predicted"/>
<dbReference type="InterPro" id="IPR009875">
    <property type="entry name" value="PilZ_domain"/>
</dbReference>
<dbReference type="GO" id="GO:0035438">
    <property type="term" value="F:cyclic-di-GMP binding"/>
    <property type="evidence" value="ECO:0007669"/>
    <property type="project" value="InterPro"/>
</dbReference>
<evidence type="ECO:0000313" key="3">
    <source>
        <dbReference type="Proteomes" id="UP000254794"/>
    </source>
</evidence>
<accession>A0A378JT40</accession>
<feature type="domain" description="PilZ" evidence="1">
    <location>
        <begin position="14"/>
        <end position="99"/>
    </location>
</feature>
<name>A0A378JT40_9GAMM</name>
<evidence type="ECO:0000259" key="1">
    <source>
        <dbReference type="Pfam" id="PF07238"/>
    </source>
</evidence>
<sequence length="112" mass="12349">MIDVPIVNGDFPTEAALYMAYMPFIKDGGLFIRTNLTLPLGGKVKLSIKLIDELEPYVISAKVAWITPRGSQGNKPAGLGFQFQGEEGRVLKNKIETYLTTMLKSTQITDTL</sequence>
<dbReference type="OrthoDB" id="5296245at2"/>
<dbReference type="AlphaFoldDB" id="A0A378JT40"/>
<dbReference type="Gene3D" id="2.40.10.220">
    <property type="entry name" value="predicted glycosyltransferase like domains"/>
    <property type="match status" value="1"/>
</dbReference>
<dbReference type="Proteomes" id="UP000254794">
    <property type="component" value="Unassembled WGS sequence"/>
</dbReference>
<dbReference type="RefSeq" id="WP_115330985.1">
    <property type="nucleotide sequence ID" value="NZ_CAAAHP010000001.1"/>
</dbReference>
<gene>
    <name evidence="2" type="ORF">NCTC13316_01437</name>
</gene>
<organism evidence="2 3">
    <name type="scientific">Legionella busanensis</name>
    <dbReference type="NCBI Taxonomy" id="190655"/>
    <lineage>
        <taxon>Bacteria</taxon>
        <taxon>Pseudomonadati</taxon>
        <taxon>Pseudomonadota</taxon>
        <taxon>Gammaproteobacteria</taxon>
        <taxon>Legionellales</taxon>
        <taxon>Legionellaceae</taxon>
        <taxon>Legionella</taxon>
    </lineage>
</organism>
<dbReference type="EMBL" id="UGOD01000001">
    <property type="protein sequence ID" value="STX51342.1"/>
    <property type="molecule type" value="Genomic_DNA"/>
</dbReference>
<evidence type="ECO:0000313" key="2">
    <source>
        <dbReference type="EMBL" id="STX51342.1"/>
    </source>
</evidence>
<keyword evidence="3" id="KW-1185">Reference proteome</keyword>
<protein>
    <submittedName>
        <fullName evidence="2">Type 4 fimbrial biogenesis protein PilZ</fullName>
    </submittedName>
</protein>
<reference evidence="2 3" key="1">
    <citation type="submission" date="2018-06" db="EMBL/GenBank/DDBJ databases">
        <authorList>
            <consortium name="Pathogen Informatics"/>
            <person name="Doyle S."/>
        </authorList>
    </citation>
    <scope>NUCLEOTIDE SEQUENCE [LARGE SCALE GENOMIC DNA]</scope>
    <source>
        <strain evidence="2 3">NCTC13316</strain>
    </source>
</reference>